<dbReference type="GO" id="GO:0005912">
    <property type="term" value="C:adherens junction"/>
    <property type="evidence" value="ECO:0007669"/>
    <property type="project" value="TreeGrafter"/>
</dbReference>
<dbReference type="GO" id="GO:0007157">
    <property type="term" value="P:heterophilic cell-cell adhesion via plasma membrane cell adhesion molecules"/>
    <property type="evidence" value="ECO:0007669"/>
    <property type="project" value="TreeGrafter"/>
</dbReference>
<keyword evidence="5" id="KW-0130">Cell adhesion</keyword>
<dbReference type="Gene3D" id="2.60.40.10">
    <property type="entry name" value="Immunoglobulins"/>
    <property type="match status" value="3"/>
</dbReference>
<evidence type="ECO:0000256" key="5">
    <source>
        <dbReference type="ARBA" id="ARBA00022889"/>
    </source>
</evidence>
<dbReference type="SMART" id="SM00409">
    <property type="entry name" value="IG"/>
    <property type="match status" value="2"/>
</dbReference>
<keyword evidence="7" id="KW-1015">Disulfide bond</keyword>
<evidence type="ECO:0000259" key="11">
    <source>
        <dbReference type="PROSITE" id="PS50835"/>
    </source>
</evidence>
<dbReference type="Proteomes" id="UP000001307">
    <property type="component" value="Unassembled WGS sequence"/>
</dbReference>
<proteinExistence type="inferred from homology"/>
<evidence type="ECO:0000256" key="9">
    <source>
        <dbReference type="SAM" id="Phobius"/>
    </source>
</evidence>
<protein>
    <recommendedName>
        <fullName evidence="11">Ig-like domain-containing protein</fullName>
    </recommendedName>
</protein>
<evidence type="ECO:0000256" key="4">
    <source>
        <dbReference type="ARBA" id="ARBA00022737"/>
    </source>
</evidence>
<dbReference type="OrthoDB" id="5982258at2759"/>
<keyword evidence="4" id="KW-0677">Repeat</keyword>
<evidence type="ECO:0000313" key="13">
    <source>
        <dbReference type="Proteomes" id="UP000001307"/>
    </source>
</evidence>
<dbReference type="GO" id="GO:0007156">
    <property type="term" value="P:homophilic cell adhesion via plasma membrane adhesion molecules"/>
    <property type="evidence" value="ECO:0007669"/>
    <property type="project" value="TreeGrafter"/>
</dbReference>
<evidence type="ECO:0000256" key="8">
    <source>
        <dbReference type="ARBA" id="ARBA00023180"/>
    </source>
</evidence>
<keyword evidence="6 9" id="KW-0472">Membrane</keyword>
<dbReference type="InterPro" id="IPR013162">
    <property type="entry name" value="CD80_C2-set"/>
</dbReference>
<gene>
    <name evidence="12" type="ORF">GSOID_T00007085001</name>
</gene>
<comment type="subcellular location">
    <subcellularLocation>
        <location evidence="1">Membrane</location>
        <topology evidence="1">Single-pass membrane protein</topology>
    </subcellularLocation>
</comment>
<dbReference type="InterPro" id="IPR036179">
    <property type="entry name" value="Ig-like_dom_sf"/>
</dbReference>
<dbReference type="PROSITE" id="PS50835">
    <property type="entry name" value="IG_LIKE"/>
    <property type="match status" value="2"/>
</dbReference>
<dbReference type="Pfam" id="PF08205">
    <property type="entry name" value="C2-set_2"/>
    <property type="match status" value="1"/>
</dbReference>
<accession>E4XWQ5</accession>
<comment type="similarity">
    <text evidence="2">Belongs to the nectin family.</text>
</comment>
<organism evidence="12">
    <name type="scientific">Oikopleura dioica</name>
    <name type="common">Tunicate</name>
    <dbReference type="NCBI Taxonomy" id="34765"/>
    <lineage>
        <taxon>Eukaryota</taxon>
        <taxon>Metazoa</taxon>
        <taxon>Chordata</taxon>
        <taxon>Tunicata</taxon>
        <taxon>Appendicularia</taxon>
        <taxon>Copelata</taxon>
        <taxon>Oikopleuridae</taxon>
        <taxon>Oikopleura</taxon>
    </lineage>
</organism>
<feature type="domain" description="Ig-like" evidence="11">
    <location>
        <begin position="236"/>
        <end position="345"/>
    </location>
</feature>
<dbReference type="InParanoid" id="E4XWQ5"/>
<dbReference type="InterPro" id="IPR051427">
    <property type="entry name" value="Nectin/Nectin-like"/>
</dbReference>
<evidence type="ECO:0000256" key="7">
    <source>
        <dbReference type="ARBA" id="ARBA00023157"/>
    </source>
</evidence>
<keyword evidence="13" id="KW-1185">Reference proteome</keyword>
<feature type="domain" description="Ig-like" evidence="11">
    <location>
        <begin position="131"/>
        <end position="227"/>
    </location>
</feature>
<dbReference type="PANTHER" id="PTHR23277">
    <property type="entry name" value="NECTIN-RELATED"/>
    <property type="match status" value="1"/>
</dbReference>
<keyword evidence="3 10" id="KW-0732">Signal</keyword>
<evidence type="ECO:0000313" key="12">
    <source>
        <dbReference type="EMBL" id="CBY17739.1"/>
    </source>
</evidence>
<evidence type="ECO:0000256" key="3">
    <source>
        <dbReference type="ARBA" id="ARBA00022729"/>
    </source>
</evidence>
<evidence type="ECO:0000256" key="2">
    <source>
        <dbReference type="ARBA" id="ARBA00007810"/>
    </source>
</evidence>
<sequence length="422" mass="47152">MKLSAILTLTQLVNAASETIKVELGKRLRISCDYSGVYVELSRETNEANRRRSSTSILMIRIEDKDVTMITTNERNWKFNEALSRYSADSNKSKLVTELAKAKFSDEGVYYCKDVTKKIINTINIVVISKPVVSSLFVDDLAVESGSTQFYVGKCSAREAKPAVSITWEDDKGRALTAIEKTTRAGLTAETSSELRIDTVRRNEHQQRRFRCKISQDGDVVFSSPLSNELNVEFLPEITAITMFSKNSNDVVPVKSNFTHSVGSTVRFFCASSGNPLPTVSWSVQNKTASEYAHWTEEITETGKFLIAEAEGRVSRTYLSTTSLKKSDEELHFTCSTANRHGSVTSDYVQLLVEDVPNATGALGLLWALVGVIGVVMIVALCMLFNRWIQQRRSGIYKTETLKEEDVPSLSDVSKNNKEYFM</sequence>
<evidence type="ECO:0000256" key="6">
    <source>
        <dbReference type="ARBA" id="ARBA00023136"/>
    </source>
</evidence>
<feature type="chain" id="PRO_5013130426" description="Ig-like domain-containing protein" evidence="10">
    <location>
        <begin position="16"/>
        <end position="422"/>
    </location>
</feature>
<evidence type="ECO:0000256" key="1">
    <source>
        <dbReference type="ARBA" id="ARBA00004167"/>
    </source>
</evidence>
<evidence type="ECO:0000256" key="10">
    <source>
        <dbReference type="SAM" id="SignalP"/>
    </source>
</evidence>
<keyword evidence="9" id="KW-0812">Transmembrane</keyword>
<dbReference type="InterPro" id="IPR013151">
    <property type="entry name" value="Immunoglobulin_dom"/>
</dbReference>
<dbReference type="InterPro" id="IPR007110">
    <property type="entry name" value="Ig-like_dom"/>
</dbReference>
<reference evidence="12" key="1">
    <citation type="journal article" date="2010" name="Science">
        <title>Plasticity of animal genome architecture unmasked by rapid evolution of a pelagic tunicate.</title>
        <authorList>
            <person name="Denoeud F."/>
            <person name="Henriet S."/>
            <person name="Mungpakdee S."/>
            <person name="Aury J.M."/>
            <person name="Da Silva C."/>
            <person name="Brinkmann H."/>
            <person name="Mikhaleva J."/>
            <person name="Olsen L.C."/>
            <person name="Jubin C."/>
            <person name="Canestro C."/>
            <person name="Bouquet J.M."/>
            <person name="Danks G."/>
            <person name="Poulain J."/>
            <person name="Campsteijn C."/>
            <person name="Adamski M."/>
            <person name="Cross I."/>
            <person name="Yadetie F."/>
            <person name="Muffato M."/>
            <person name="Louis A."/>
            <person name="Butcher S."/>
            <person name="Tsagkogeorga G."/>
            <person name="Konrad A."/>
            <person name="Singh S."/>
            <person name="Jensen M.F."/>
            <person name="Cong E.H."/>
            <person name="Eikeseth-Otteraa H."/>
            <person name="Noel B."/>
            <person name="Anthouard V."/>
            <person name="Porcel B.M."/>
            <person name="Kachouri-Lafond R."/>
            <person name="Nishino A."/>
            <person name="Ugolini M."/>
            <person name="Chourrout P."/>
            <person name="Nishida H."/>
            <person name="Aasland R."/>
            <person name="Huzurbazar S."/>
            <person name="Westhof E."/>
            <person name="Delsuc F."/>
            <person name="Lehrach H."/>
            <person name="Reinhardt R."/>
            <person name="Weissenbach J."/>
            <person name="Roy S.W."/>
            <person name="Artiguenave F."/>
            <person name="Postlethwait J.H."/>
            <person name="Manak J.R."/>
            <person name="Thompson E.M."/>
            <person name="Jaillon O."/>
            <person name="Du Pasquier L."/>
            <person name="Boudinot P."/>
            <person name="Liberles D.A."/>
            <person name="Volff J.N."/>
            <person name="Philippe H."/>
            <person name="Lenhard B."/>
            <person name="Roest Crollius H."/>
            <person name="Wincker P."/>
            <person name="Chourrout D."/>
        </authorList>
    </citation>
    <scope>NUCLEOTIDE SEQUENCE [LARGE SCALE GENOMIC DNA]</scope>
</reference>
<name>E4XWQ5_OIKDI</name>
<dbReference type="EMBL" id="FN653252">
    <property type="protein sequence ID" value="CBY17739.1"/>
    <property type="molecule type" value="Genomic_DNA"/>
</dbReference>
<dbReference type="InterPro" id="IPR013783">
    <property type="entry name" value="Ig-like_fold"/>
</dbReference>
<dbReference type="InterPro" id="IPR003599">
    <property type="entry name" value="Ig_sub"/>
</dbReference>
<feature type="signal peptide" evidence="10">
    <location>
        <begin position="1"/>
        <end position="15"/>
    </location>
</feature>
<dbReference type="SUPFAM" id="SSF48726">
    <property type="entry name" value="Immunoglobulin"/>
    <property type="match status" value="1"/>
</dbReference>
<dbReference type="GO" id="GO:0016020">
    <property type="term" value="C:membrane"/>
    <property type="evidence" value="ECO:0007669"/>
    <property type="project" value="UniProtKB-SubCell"/>
</dbReference>
<dbReference type="AlphaFoldDB" id="E4XWQ5"/>
<keyword evidence="8" id="KW-0325">Glycoprotein</keyword>
<feature type="transmembrane region" description="Helical" evidence="9">
    <location>
        <begin position="365"/>
        <end position="385"/>
    </location>
</feature>
<dbReference type="PANTHER" id="PTHR23277:SF108">
    <property type="entry name" value="FASCICLIN-3"/>
    <property type="match status" value="1"/>
</dbReference>
<keyword evidence="9" id="KW-1133">Transmembrane helix</keyword>
<dbReference type="Pfam" id="PF00047">
    <property type="entry name" value="ig"/>
    <property type="match status" value="1"/>
</dbReference>